<comment type="caution">
    <text evidence="5">The sequence shown here is derived from an EMBL/GenBank/DDBJ whole genome shotgun (WGS) entry which is preliminary data.</text>
</comment>
<keyword evidence="3 4" id="KW-0418">Kinase</keyword>
<dbReference type="NCBIfam" id="TIGR00045">
    <property type="entry name" value="glycerate kinase"/>
    <property type="match status" value="1"/>
</dbReference>
<keyword evidence="2 4" id="KW-0808">Transferase</keyword>
<dbReference type="PIRSF" id="PIRSF006078">
    <property type="entry name" value="GlxK"/>
    <property type="match status" value="1"/>
</dbReference>
<dbReference type="InterPro" id="IPR036129">
    <property type="entry name" value="Glycerate_kinase_sf"/>
</dbReference>
<evidence type="ECO:0000256" key="2">
    <source>
        <dbReference type="ARBA" id="ARBA00022679"/>
    </source>
</evidence>
<evidence type="ECO:0000256" key="3">
    <source>
        <dbReference type="ARBA" id="ARBA00022777"/>
    </source>
</evidence>
<dbReference type="SUPFAM" id="SSF110738">
    <property type="entry name" value="Glycerate kinase I"/>
    <property type="match status" value="1"/>
</dbReference>
<dbReference type="AlphaFoldDB" id="A0A1Y4SV53"/>
<evidence type="ECO:0008006" key="7">
    <source>
        <dbReference type="Google" id="ProtNLM"/>
    </source>
</evidence>
<dbReference type="Pfam" id="PF02595">
    <property type="entry name" value="Gly_kinase"/>
    <property type="match status" value="1"/>
</dbReference>
<keyword evidence="6" id="KW-1185">Reference proteome</keyword>
<dbReference type="RefSeq" id="WP_087358458.1">
    <property type="nucleotide sequence ID" value="NZ_NFLJ01000024.1"/>
</dbReference>
<dbReference type="EMBL" id="NFLJ01000024">
    <property type="protein sequence ID" value="OUQ33796.1"/>
    <property type="molecule type" value="Genomic_DNA"/>
</dbReference>
<dbReference type="Proteomes" id="UP000195305">
    <property type="component" value="Unassembled WGS sequence"/>
</dbReference>
<dbReference type="Gene3D" id="3.40.50.10350">
    <property type="entry name" value="Glycerate kinase, domain 1"/>
    <property type="match status" value="1"/>
</dbReference>
<protein>
    <recommendedName>
        <fullName evidence="7">Glycerate kinase</fullName>
    </recommendedName>
</protein>
<gene>
    <name evidence="5" type="ORF">B5E75_08795</name>
</gene>
<dbReference type="PANTHER" id="PTHR21599">
    <property type="entry name" value="GLYCERATE KINASE"/>
    <property type="match status" value="1"/>
</dbReference>
<dbReference type="GO" id="GO:0031388">
    <property type="term" value="P:organic acid phosphorylation"/>
    <property type="evidence" value="ECO:0007669"/>
    <property type="project" value="UniProtKB-UniRule"/>
</dbReference>
<evidence type="ECO:0000313" key="5">
    <source>
        <dbReference type="EMBL" id="OUQ33796.1"/>
    </source>
</evidence>
<dbReference type="InterPro" id="IPR018193">
    <property type="entry name" value="Glyc_kinase_flavodox-like_fold"/>
</dbReference>
<comment type="similarity">
    <text evidence="1 4">Belongs to the glycerate kinase type-1 family.</text>
</comment>
<dbReference type="InterPro" id="IPR004381">
    <property type="entry name" value="Glycerate_kinase"/>
</dbReference>
<evidence type="ECO:0000313" key="6">
    <source>
        <dbReference type="Proteomes" id="UP000195305"/>
    </source>
</evidence>
<dbReference type="PANTHER" id="PTHR21599:SF0">
    <property type="entry name" value="GLYCERATE KINASE"/>
    <property type="match status" value="1"/>
</dbReference>
<name>A0A1Y4SV53_9FIRM</name>
<dbReference type="Gene3D" id="3.90.1510.10">
    <property type="entry name" value="Glycerate kinase, domain 2"/>
    <property type="match status" value="1"/>
</dbReference>
<sequence>MKFVIAPDSFKESMSAIEASLQIQEAIHDYDASFITQCLPMADGGEGTLETLMSSLSGQIMMYEVTGVCFEKRSVPIAIINDCAIIECAKVCGLELLDEQHKNPYLTTTYGLGELILKALDLSMSRIMICLGGSATNDGGIGLLMALGVQFLDCHHQPVIPTMKGLKDIEYIDWCGLDQRLKDVELIGVCDVSNPLCGKQGATYVYGPQKGLHLDECESIDQAMQRYAQLIEISQPSYQSFPGAGAAGGLGYALLLCGGHLERGFEVVSRISRLEDAIASCDCVIVGEGKMDYQTQYGKTPYGVLQIAKKYHKKVYAFCGRVEDLDVLQSWGFENVWSITPTSMLLAQALQKGKENLKQCVFTHMEEMLHGI</sequence>
<dbReference type="InterPro" id="IPR018197">
    <property type="entry name" value="Glycerate_kinase_RE-like"/>
</dbReference>
<evidence type="ECO:0000256" key="1">
    <source>
        <dbReference type="ARBA" id="ARBA00006284"/>
    </source>
</evidence>
<proteinExistence type="inferred from homology"/>
<dbReference type="GO" id="GO:0008887">
    <property type="term" value="F:glycerate kinase activity"/>
    <property type="evidence" value="ECO:0007669"/>
    <property type="project" value="UniProtKB-UniRule"/>
</dbReference>
<dbReference type="OrthoDB" id="9774290at2"/>
<reference evidence="5 6" key="1">
    <citation type="journal article" date="2018" name="BMC Genomics">
        <title>Whole genome sequencing and function prediction of 133 gut anaerobes isolated from chicken caecum in pure cultures.</title>
        <authorList>
            <person name="Medvecky M."/>
            <person name="Cejkova D."/>
            <person name="Polansky O."/>
            <person name="Karasova D."/>
            <person name="Kubasova T."/>
            <person name="Cizek A."/>
            <person name="Rychlik I."/>
        </authorList>
    </citation>
    <scope>NUCLEOTIDE SEQUENCE [LARGE SCALE GENOMIC DNA]</scope>
    <source>
        <strain evidence="5 6">An13</strain>
    </source>
</reference>
<accession>A0A1Y4SV53</accession>
<evidence type="ECO:0000256" key="4">
    <source>
        <dbReference type="PIRNR" id="PIRNR006078"/>
    </source>
</evidence>
<organism evidence="5 6">
    <name type="scientific">Massilimicrobiota timonensis</name>
    <dbReference type="NCBI Taxonomy" id="1776392"/>
    <lineage>
        <taxon>Bacteria</taxon>
        <taxon>Bacillati</taxon>
        <taxon>Bacillota</taxon>
        <taxon>Erysipelotrichia</taxon>
        <taxon>Erysipelotrichales</taxon>
        <taxon>Erysipelotrichaceae</taxon>
        <taxon>Massilimicrobiota</taxon>
    </lineage>
</organism>